<evidence type="ECO:0000256" key="10">
    <source>
        <dbReference type="SAM" id="MobiDB-lite"/>
    </source>
</evidence>
<feature type="domain" description="CN hydrolase" evidence="11">
    <location>
        <begin position="292"/>
        <end position="576"/>
    </location>
</feature>
<evidence type="ECO:0000256" key="7">
    <source>
        <dbReference type="ARBA" id="ARBA00023136"/>
    </source>
</evidence>
<dbReference type="Proteomes" id="UP000198755">
    <property type="component" value="Unassembled WGS sequence"/>
</dbReference>
<feature type="transmembrane region" description="Helical" evidence="9">
    <location>
        <begin position="219"/>
        <end position="242"/>
    </location>
</feature>
<comment type="caution">
    <text evidence="9">Lacks conserved residue(s) required for the propagation of feature annotation.</text>
</comment>
<keyword evidence="3 9" id="KW-1003">Cell membrane</keyword>
<dbReference type="HAMAP" id="MF_01148">
    <property type="entry name" value="Lnt"/>
    <property type="match status" value="1"/>
</dbReference>
<feature type="transmembrane region" description="Helical" evidence="9">
    <location>
        <begin position="108"/>
        <end position="131"/>
    </location>
</feature>
<keyword evidence="12" id="KW-0449">Lipoprotein</keyword>
<dbReference type="UniPathway" id="UPA00666"/>
<dbReference type="Pfam" id="PF20154">
    <property type="entry name" value="LNT_N"/>
    <property type="match status" value="1"/>
</dbReference>
<dbReference type="GO" id="GO:0042158">
    <property type="term" value="P:lipoprotein biosynthetic process"/>
    <property type="evidence" value="ECO:0007669"/>
    <property type="project" value="UniProtKB-UniRule"/>
</dbReference>
<feature type="transmembrane region" description="Helical" evidence="9">
    <location>
        <begin position="143"/>
        <end position="168"/>
    </location>
</feature>
<dbReference type="PANTHER" id="PTHR38686">
    <property type="entry name" value="APOLIPOPROTEIN N-ACYLTRANSFERASE"/>
    <property type="match status" value="1"/>
</dbReference>
<dbReference type="InterPro" id="IPR045378">
    <property type="entry name" value="LNT_N"/>
</dbReference>
<dbReference type="PROSITE" id="PS50263">
    <property type="entry name" value="CN_HYDROLASE"/>
    <property type="match status" value="1"/>
</dbReference>
<gene>
    <name evidence="9" type="primary">lnt</name>
    <name evidence="12" type="ORF">SAMN05444581_107116</name>
</gene>
<dbReference type="Gene3D" id="3.60.110.10">
    <property type="entry name" value="Carbon-nitrogen hydrolase"/>
    <property type="match status" value="1"/>
</dbReference>
<keyword evidence="8 9" id="KW-0012">Acyltransferase</keyword>
<keyword evidence="5 9" id="KW-0812">Transmembrane</keyword>
<sequence>MRLLYAALVSARGWRRRLIAFAAGAVGALAMAPFDFMPAMIVSMTAAVWLIDACVEAAPAKQEHIPIGLNPSNLQDYAQAFDSGAISDRSHDFMRSESALAARLRLPAGAWSAFGAGWWWGFGYFVAGLWWLGAAFLVDADEFLWALPLGVAGLPAYLAIFPGFGFMLARLLWSPGSGRLFALAAGLGLTEWLRGHVLTGFPWNNFGMALGGNLVTAQLASIVGLYGLTVISVAMFSAPAAVCSPRAKLTPRSAASPVLAALAALAAIIGFGELRLGEPDPGVTPGIAIRIMQPNLALDAKFRPENKVAILSHYLNLAGRPAEDAAFEHATATLHVWPESAFPFVLSRDAWALDKIGAFLPPDSFLFTGAARAQEAAQEAADEAAEQAARRDEADNGADDEDPLASSAPSVKFYNAIQVVSAGGLILDNYDKVHLVPFGEYLPLESLLRRLGLRQFIHVPGGFSPGSARASLSAPGLPKAAPLVCYEAIFPGEVVPDDPLSERPGYLLNVTNDGWFGQTAGPHQHFAQVRLRAIEEGLPVVRAANSGVSAIIDAYGRVLRELPLGATGVLDGPLPLRIAPPLFARFPRGATILVWFAALAIAFVSHHRTLTKMNK</sequence>
<evidence type="ECO:0000313" key="13">
    <source>
        <dbReference type="Proteomes" id="UP000198755"/>
    </source>
</evidence>
<keyword evidence="7 9" id="KW-0472">Membrane</keyword>
<dbReference type="STRING" id="1612308.SAMN05444581_107116"/>
<keyword evidence="6 9" id="KW-1133">Transmembrane helix</keyword>
<protein>
    <recommendedName>
        <fullName evidence="9">Apolipoprotein N-acyltransferase</fullName>
        <shortName evidence="9">ALP N-acyltransferase</shortName>
        <ecNumber evidence="9">2.3.1.269</ecNumber>
    </recommendedName>
</protein>
<proteinExistence type="inferred from homology"/>
<dbReference type="PANTHER" id="PTHR38686:SF1">
    <property type="entry name" value="APOLIPOPROTEIN N-ACYLTRANSFERASE"/>
    <property type="match status" value="1"/>
</dbReference>
<dbReference type="NCBIfam" id="TIGR00546">
    <property type="entry name" value="lnt"/>
    <property type="match status" value="1"/>
</dbReference>
<comment type="pathway">
    <text evidence="9">Protein modification; lipoprotein biosynthesis (N-acyl transfer).</text>
</comment>
<dbReference type="InterPro" id="IPR003010">
    <property type="entry name" value="C-N_Hydrolase"/>
</dbReference>
<reference evidence="12 13" key="1">
    <citation type="submission" date="2016-10" db="EMBL/GenBank/DDBJ databases">
        <authorList>
            <person name="de Groot N.N."/>
        </authorList>
    </citation>
    <scope>NUCLEOTIDE SEQUENCE [LARGE SCALE GENOMIC DNA]</scope>
    <source>
        <strain evidence="12 13">NE2</strain>
    </source>
</reference>
<keyword evidence="4 9" id="KW-0808">Transferase</keyword>
<dbReference type="InterPro" id="IPR036526">
    <property type="entry name" value="C-N_Hydrolase_sf"/>
</dbReference>
<dbReference type="InterPro" id="IPR004563">
    <property type="entry name" value="Apolipo_AcylTrfase"/>
</dbReference>
<comment type="catalytic activity">
    <reaction evidence="9">
        <text>N-terminal S-1,2-diacyl-sn-glyceryl-L-cysteinyl-[lipoprotein] + a glycerophospholipid = N-acyl-S-1,2-diacyl-sn-glyceryl-L-cysteinyl-[lipoprotein] + a 2-acyl-sn-glycero-3-phospholipid + H(+)</text>
        <dbReference type="Rhea" id="RHEA:48228"/>
        <dbReference type="Rhea" id="RHEA-COMP:14681"/>
        <dbReference type="Rhea" id="RHEA-COMP:14684"/>
        <dbReference type="ChEBI" id="CHEBI:15378"/>
        <dbReference type="ChEBI" id="CHEBI:136912"/>
        <dbReference type="ChEBI" id="CHEBI:140656"/>
        <dbReference type="ChEBI" id="CHEBI:140657"/>
        <dbReference type="ChEBI" id="CHEBI:140660"/>
        <dbReference type="EC" id="2.3.1.269"/>
    </reaction>
</comment>
<dbReference type="GO" id="GO:0016410">
    <property type="term" value="F:N-acyltransferase activity"/>
    <property type="evidence" value="ECO:0007669"/>
    <property type="project" value="UniProtKB-UniRule"/>
</dbReference>
<comment type="function">
    <text evidence="9">Catalyzes the phospholipid dependent N-acylation of the N-terminal cysteine of apolipoprotein, the last step in lipoprotein maturation.</text>
</comment>
<evidence type="ECO:0000256" key="1">
    <source>
        <dbReference type="ARBA" id="ARBA00004651"/>
    </source>
</evidence>
<dbReference type="AlphaFoldDB" id="A0A1I3Z6Z1"/>
<dbReference type="GO" id="GO:0005886">
    <property type="term" value="C:plasma membrane"/>
    <property type="evidence" value="ECO:0007669"/>
    <property type="project" value="UniProtKB-SubCell"/>
</dbReference>
<dbReference type="RefSeq" id="WP_244532240.1">
    <property type="nucleotide sequence ID" value="NZ_FOSN01000007.1"/>
</dbReference>
<evidence type="ECO:0000256" key="4">
    <source>
        <dbReference type="ARBA" id="ARBA00022679"/>
    </source>
</evidence>
<dbReference type="EMBL" id="FOSN01000007">
    <property type="protein sequence ID" value="SFK39803.1"/>
    <property type="molecule type" value="Genomic_DNA"/>
</dbReference>
<dbReference type="EC" id="2.3.1.269" evidence="9"/>
<dbReference type="SUPFAM" id="SSF56317">
    <property type="entry name" value="Carbon-nitrogen hydrolase"/>
    <property type="match status" value="1"/>
</dbReference>
<evidence type="ECO:0000256" key="6">
    <source>
        <dbReference type="ARBA" id="ARBA00022989"/>
    </source>
</evidence>
<dbReference type="CDD" id="cd07571">
    <property type="entry name" value="ALP_N-acyl_transferase"/>
    <property type="match status" value="1"/>
</dbReference>
<feature type="transmembrane region" description="Helical" evidence="9">
    <location>
        <begin position="586"/>
        <end position="605"/>
    </location>
</feature>
<evidence type="ECO:0000313" key="12">
    <source>
        <dbReference type="EMBL" id="SFK39803.1"/>
    </source>
</evidence>
<feature type="transmembrane region" description="Helical" evidence="9">
    <location>
        <begin position="254"/>
        <end position="272"/>
    </location>
</feature>
<evidence type="ECO:0000256" key="5">
    <source>
        <dbReference type="ARBA" id="ARBA00022692"/>
    </source>
</evidence>
<accession>A0A1I3Z6Z1</accession>
<evidence type="ECO:0000256" key="3">
    <source>
        <dbReference type="ARBA" id="ARBA00022475"/>
    </source>
</evidence>
<organism evidence="12 13">
    <name type="scientific">Methylocapsa palsarum</name>
    <dbReference type="NCBI Taxonomy" id="1612308"/>
    <lineage>
        <taxon>Bacteria</taxon>
        <taxon>Pseudomonadati</taxon>
        <taxon>Pseudomonadota</taxon>
        <taxon>Alphaproteobacteria</taxon>
        <taxon>Hyphomicrobiales</taxon>
        <taxon>Beijerinckiaceae</taxon>
        <taxon>Methylocapsa</taxon>
    </lineage>
</organism>
<evidence type="ECO:0000259" key="11">
    <source>
        <dbReference type="PROSITE" id="PS50263"/>
    </source>
</evidence>
<comment type="similarity">
    <text evidence="2 9">Belongs to the CN hydrolase family. Apolipoprotein N-acyltransferase subfamily.</text>
</comment>
<evidence type="ECO:0000256" key="8">
    <source>
        <dbReference type="ARBA" id="ARBA00023315"/>
    </source>
</evidence>
<dbReference type="Pfam" id="PF00795">
    <property type="entry name" value="CN_hydrolase"/>
    <property type="match status" value="1"/>
</dbReference>
<feature type="region of interest" description="Disordered" evidence="10">
    <location>
        <begin position="377"/>
        <end position="406"/>
    </location>
</feature>
<evidence type="ECO:0000256" key="9">
    <source>
        <dbReference type="HAMAP-Rule" id="MF_01148"/>
    </source>
</evidence>
<keyword evidence="13" id="KW-1185">Reference proteome</keyword>
<name>A0A1I3Z6Z1_9HYPH</name>
<evidence type="ECO:0000256" key="2">
    <source>
        <dbReference type="ARBA" id="ARBA00010065"/>
    </source>
</evidence>
<comment type="subcellular location">
    <subcellularLocation>
        <location evidence="1 9">Cell membrane</location>
        <topology evidence="1 9">Multi-pass membrane protein</topology>
    </subcellularLocation>
</comment>